<dbReference type="Pfam" id="PF13560">
    <property type="entry name" value="HTH_31"/>
    <property type="match status" value="1"/>
</dbReference>
<feature type="domain" description="HTH cro/C1-type" evidence="1">
    <location>
        <begin position="18"/>
        <end position="73"/>
    </location>
</feature>
<protein>
    <submittedName>
        <fullName evidence="2">XRE family transcriptional regulator</fullName>
    </submittedName>
</protein>
<dbReference type="SMART" id="SM00530">
    <property type="entry name" value="HTH_XRE"/>
    <property type="match status" value="1"/>
</dbReference>
<dbReference type="InterPro" id="IPR010982">
    <property type="entry name" value="Lambda_DNA-bd_dom_sf"/>
</dbReference>
<dbReference type="Gene3D" id="1.10.260.40">
    <property type="entry name" value="lambda repressor-like DNA-binding domains"/>
    <property type="match status" value="1"/>
</dbReference>
<comment type="caution">
    <text evidence="2">The sequence shown here is derived from an EMBL/GenBank/DDBJ whole genome shotgun (WGS) entry which is preliminary data.</text>
</comment>
<dbReference type="Proteomes" id="UP000263377">
    <property type="component" value="Unassembled WGS sequence"/>
</dbReference>
<dbReference type="EMBL" id="QVIG01000001">
    <property type="protein sequence ID" value="RGD56528.1"/>
    <property type="molecule type" value="Genomic_DNA"/>
</dbReference>
<dbReference type="SUPFAM" id="SSF47413">
    <property type="entry name" value="lambda repressor-like DNA-binding domains"/>
    <property type="match status" value="1"/>
</dbReference>
<dbReference type="CDD" id="cd00093">
    <property type="entry name" value="HTH_XRE"/>
    <property type="match status" value="1"/>
</dbReference>
<sequence length="287" mass="31873">MPLRSNPTLRQRRLGSELRRIREQAELGGSQLARTLGISPGQMTQMEKAKIGVSPERLRTLASACNCVNQPLINALVDMALEREKGWWEKYRGTLTIDFLEVAELENRAKRLTICTTTYVPGLLQTSDYASAVFARIFPPLPPQDIDTRTAFRLKRQEVVRSGAIPLQVFIHEAALRMQFGGLKVLIGQLGSLLDDSERPGISVRVVPFAVDTFPGSGENLTFAEGPVPELDTIQMDVTQGALFFDSPADLAKHRAIFSRLDSTALSEEGSRDFIRSVMEDVNHTYA</sequence>
<dbReference type="Pfam" id="PF19054">
    <property type="entry name" value="DUF5753"/>
    <property type="match status" value="1"/>
</dbReference>
<evidence type="ECO:0000313" key="2">
    <source>
        <dbReference type="EMBL" id="RGD56528.1"/>
    </source>
</evidence>
<dbReference type="RefSeq" id="WP_117484999.1">
    <property type="nucleotide sequence ID" value="NZ_QVIG01000001.1"/>
</dbReference>
<evidence type="ECO:0000259" key="1">
    <source>
        <dbReference type="PROSITE" id="PS50943"/>
    </source>
</evidence>
<dbReference type="PROSITE" id="PS50943">
    <property type="entry name" value="HTH_CROC1"/>
    <property type="match status" value="1"/>
</dbReference>
<reference evidence="2 3" key="1">
    <citation type="submission" date="2018-08" db="EMBL/GenBank/DDBJ databases">
        <title>Diversity &amp; Physiological Properties of Lignin-Decomposing Actinobacteria from Soil.</title>
        <authorList>
            <person name="Roh S.G."/>
            <person name="Kim S.B."/>
        </authorList>
    </citation>
    <scope>NUCLEOTIDE SEQUENCE [LARGE SCALE GENOMIC DNA]</scope>
    <source>
        <strain evidence="2 3">MMS17-GH009</strain>
    </source>
</reference>
<keyword evidence="3" id="KW-1185">Reference proteome</keyword>
<evidence type="ECO:0000313" key="3">
    <source>
        <dbReference type="Proteomes" id="UP000263377"/>
    </source>
</evidence>
<dbReference type="AlphaFoldDB" id="A0A372ZKY3"/>
<dbReference type="InterPro" id="IPR043917">
    <property type="entry name" value="DUF5753"/>
</dbReference>
<gene>
    <name evidence="2" type="ORF">DR950_00830</name>
</gene>
<dbReference type="InterPro" id="IPR001387">
    <property type="entry name" value="Cro/C1-type_HTH"/>
</dbReference>
<name>A0A372ZKY3_9ACTN</name>
<organism evidence="2 3">
    <name type="scientific">Kitasatospora xanthocidica</name>
    <dbReference type="NCBI Taxonomy" id="83382"/>
    <lineage>
        <taxon>Bacteria</taxon>
        <taxon>Bacillati</taxon>
        <taxon>Actinomycetota</taxon>
        <taxon>Actinomycetes</taxon>
        <taxon>Kitasatosporales</taxon>
        <taxon>Streptomycetaceae</taxon>
        <taxon>Kitasatospora</taxon>
    </lineage>
</organism>
<accession>A0A372ZKY3</accession>
<proteinExistence type="predicted"/>
<dbReference type="GO" id="GO:0003677">
    <property type="term" value="F:DNA binding"/>
    <property type="evidence" value="ECO:0007669"/>
    <property type="project" value="InterPro"/>
</dbReference>